<organism evidence="1 2">
    <name type="scientific">Rangifer tarandus platyrhynchus</name>
    <name type="common">Svalbard reindeer</name>
    <dbReference type="NCBI Taxonomy" id="3082113"/>
    <lineage>
        <taxon>Eukaryota</taxon>
        <taxon>Metazoa</taxon>
        <taxon>Chordata</taxon>
        <taxon>Craniata</taxon>
        <taxon>Vertebrata</taxon>
        <taxon>Euteleostomi</taxon>
        <taxon>Mammalia</taxon>
        <taxon>Eutheria</taxon>
        <taxon>Laurasiatheria</taxon>
        <taxon>Artiodactyla</taxon>
        <taxon>Ruminantia</taxon>
        <taxon>Pecora</taxon>
        <taxon>Cervidae</taxon>
        <taxon>Odocoileinae</taxon>
        <taxon>Rangifer</taxon>
    </lineage>
</organism>
<evidence type="ECO:0000313" key="1">
    <source>
        <dbReference type="EMBL" id="CAM9219726.1"/>
    </source>
</evidence>
<accession>A0ACB1KHL1</accession>
<gene>
    <name evidence="1" type="ORF">MRATA1EN22A_LOCUS30042</name>
</gene>
<protein>
    <submittedName>
        <fullName evidence="1">Uncharacterized protein</fullName>
    </submittedName>
</protein>
<dbReference type="EMBL" id="CATOBB020001003">
    <property type="protein sequence ID" value="CAM9219726.1"/>
    <property type="molecule type" value="Genomic_DNA"/>
</dbReference>
<proteinExistence type="predicted"/>
<dbReference type="Proteomes" id="UP001162501">
    <property type="component" value="Unassembled WGS sequence"/>
</dbReference>
<sequence>MLVAEEPKTVGLSGGSPGEDQGCREDGIAHPAKAGATDWGGRLPRRLAPAHKGPAPPGSLAPNTVAAAQVRSQPQLQPEYCYCIRGDLQSRCKAPLTAEAGHIPSLMAFKYPDLGVSGSFTESRAGGTVQQKKPKKTYDFCSVIPLVFRTLVCTPEPVSFVQRVIHSLLAAPGWGRVG</sequence>
<name>A0ACB1KHL1_RANTA</name>
<reference evidence="1" key="1">
    <citation type="submission" date="2025-03" db="EMBL/GenBank/DDBJ databases">
        <authorList>
            <consortium name="ELIXIR-Norway"/>
            <consortium name="Elixir Norway"/>
        </authorList>
    </citation>
    <scope>NUCLEOTIDE SEQUENCE</scope>
</reference>
<evidence type="ECO:0000313" key="2">
    <source>
        <dbReference type="Proteomes" id="UP001162501"/>
    </source>
</evidence>
<comment type="caution">
    <text evidence="1">The sequence shown here is derived from an EMBL/GenBank/DDBJ whole genome shotgun (WGS) entry which is preliminary data.</text>
</comment>